<dbReference type="InterPro" id="IPR050171">
    <property type="entry name" value="MFS_Transporters"/>
</dbReference>
<evidence type="ECO:0000256" key="5">
    <source>
        <dbReference type="ARBA" id="ARBA00022989"/>
    </source>
</evidence>
<comment type="subcellular location">
    <subcellularLocation>
        <location evidence="1">Cell membrane</location>
        <topology evidence="1">Multi-pass membrane protein</topology>
    </subcellularLocation>
</comment>
<evidence type="ECO:0000256" key="2">
    <source>
        <dbReference type="ARBA" id="ARBA00022448"/>
    </source>
</evidence>
<proteinExistence type="predicted"/>
<name>A0A9D7XG26_9BACT</name>
<dbReference type="InterPro" id="IPR020846">
    <property type="entry name" value="MFS_dom"/>
</dbReference>
<feature type="transmembrane region" description="Helical" evidence="7">
    <location>
        <begin position="154"/>
        <end position="175"/>
    </location>
</feature>
<protein>
    <submittedName>
        <fullName evidence="9">MFS transporter</fullName>
    </submittedName>
</protein>
<feature type="transmembrane region" description="Helical" evidence="7">
    <location>
        <begin position="181"/>
        <end position="203"/>
    </location>
</feature>
<dbReference type="InterPro" id="IPR036259">
    <property type="entry name" value="MFS_trans_sf"/>
</dbReference>
<feature type="transmembrane region" description="Helical" evidence="7">
    <location>
        <begin position="118"/>
        <end position="142"/>
    </location>
</feature>
<feature type="transmembrane region" description="Helical" evidence="7">
    <location>
        <begin position="391"/>
        <end position="410"/>
    </location>
</feature>
<keyword evidence="2" id="KW-0813">Transport</keyword>
<feature type="transmembrane region" description="Helical" evidence="7">
    <location>
        <begin position="84"/>
        <end position="106"/>
    </location>
</feature>
<keyword evidence="3" id="KW-1003">Cell membrane</keyword>
<evidence type="ECO:0000256" key="1">
    <source>
        <dbReference type="ARBA" id="ARBA00004651"/>
    </source>
</evidence>
<gene>
    <name evidence="9" type="ORF">IPP58_04695</name>
</gene>
<feature type="domain" description="Major facilitator superfamily (MFS) profile" evidence="8">
    <location>
        <begin position="14"/>
        <end position="415"/>
    </location>
</feature>
<dbReference type="SUPFAM" id="SSF103473">
    <property type="entry name" value="MFS general substrate transporter"/>
    <property type="match status" value="1"/>
</dbReference>
<dbReference type="InterPro" id="IPR011701">
    <property type="entry name" value="MFS"/>
</dbReference>
<reference evidence="9" key="1">
    <citation type="submission" date="2020-10" db="EMBL/GenBank/DDBJ databases">
        <title>Connecting structure to function with the recovery of over 1000 high-quality activated sludge metagenome-assembled genomes encoding full-length rRNA genes using long-read sequencing.</title>
        <authorList>
            <person name="Singleton C.M."/>
            <person name="Petriglieri F."/>
            <person name="Kristensen J.M."/>
            <person name="Kirkegaard R.H."/>
            <person name="Michaelsen T.Y."/>
            <person name="Andersen M.H."/>
            <person name="Karst S.M."/>
            <person name="Dueholm M.S."/>
            <person name="Nielsen P.H."/>
            <person name="Albertsen M."/>
        </authorList>
    </citation>
    <scope>NUCLEOTIDE SEQUENCE</scope>
    <source>
        <strain evidence="9">Skiv_18-Q3-R9-52_MAXAC.067</strain>
    </source>
</reference>
<sequence>MSLADRLQHLRTGFARSFWVANVLELFERLAFYGSKAVLAVYLVEKVGLGRRGSELVGLYGFAVFFLPTLAGPLVDRYGFRRSLIACFSIFSLGYFAIGLAGLPMGQTLVASVGTTPYVIGALLLTAIGGSLIKPCVVGTVARTTTAETKSLGYSIYYTLVNLGGAMGPVLGLQVREGLGIEYVLVMSAATSAFNLLGTLLFFREPDREPTDEVPRSLGQVLRDMALVFRDLRFMSFLLIFSGFWIMFWQIFYGLPFYVRDVLHFSRFELIETVDSWAIILLTVPVTALMKKVRPILAMSLGFAIASLGWVLIGAVPTLGATIAGIMIFAVGEAMQAPRFYEYVADLAPRDQVGTYMGFAFLPVAIGALVAGYLSGFLVETFLKQSHRPGMMWFTLAGVGGVSTILMLLYDRFVAPRQSPA</sequence>
<comment type="caution">
    <text evidence="9">The sequence shown here is derived from an EMBL/GenBank/DDBJ whole genome shotgun (WGS) entry which is preliminary data.</text>
</comment>
<feature type="transmembrane region" description="Helical" evidence="7">
    <location>
        <begin position="57"/>
        <end position="75"/>
    </location>
</feature>
<organism evidence="9 10">
    <name type="scientific">Candidatus Geothrix skivensis</name>
    <dbReference type="NCBI Taxonomy" id="2954439"/>
    <lineage>
        <taxon>Bacteria</taxon>
        <taxon>Pseudomonadati</taxon>
        <taxon>Acidobacteriota</taxon>
        <taxon>Holophagae</taxon>
        <taxon>Holophagales</taxon>
        <taxon>Holophagaceae</taxon>
        <taxon>Geothrix</taxon>
    </lineage>
</organism>
<dbReference type="GO" id="GO:0022857">
    <property type="term" value="F:transmembrane transporter activity"/>
    <property type="evidence" value="ECO:0007669"/>
    <property type="project" value="InterPro"/>
</dbReference>
<dbReference type="Pfam" id="PF07690">
    <property type="entry name" value="MFS_1"/>
    <property type="match status" value="2"/>
</dbReference>
<keyword evidence="4 7" id="KW-0812">Transmembrane</keyword>
<accession>A0A9D7XG26</accession>
<dbReference type="Proteomes" id="UP000886657">
    <property type="component" value="Unassembled WGS sequence"/>
</dbReference>
<dbReference type="PANTHER" id="PTHR23517">
    <property type="entry name" value="RESISTANCE PROTEIN MDTM, PUTATIVE-RELATED-RELATED"/>
    <property type="match status" value="1"/>
</dbReference>
<dbReference type="Gene3D" id="1.20.1250.20">
    <property type="entry name" value="MFS general substrate transporter like domains"/>
    <property type="match status" value="1"/>
</dbReference>
<evidence type="ECO:0000313" key="9">
    <source>
        <dbReference type="EMBL" id="MBK9795781.1"/>
    </source>
</evidence>
<evidence type="ECO:0000313" key="10">
    <source>
        <dbReference type="Proteomes" id="UP000886657"/>
    </source>
</evidence>
<dbReference type="AlphaFoldDB" id="A0A9D7XG26"/>
<keyword evidence="5 7" id="KW-1133">Transmembrane helix</keyword>
<evidence type="ECO:0000259" key="8">
    <source>
        <dbReference type="PROSITE" id="PS50850"/>
    </source>
</evidence>
<feature type="transmembrane region" description="Helical" evidence="7">
    <location>
        <begin position="302"/>
        <end position="331"/>
    </location>
</feature>
<dbReference type="PROSITE" id="PS50850">
    <property type="entry name" value="MFS"/>
    <property type="match status" value="1"/>
</dbReference>
<feature type="transmembrane region" description="Helical" evidence="7">
    <location>
        <begin position="356"/>
        <end position="379"/>
    </location>
</feature>
<evidence type="ECO:0000256" key="7">
    <source>
        <dbReference type="SAM" id="Phobius"/>
    </source>
</evidence>
<dbReference type="PANTHER" id="PTHR23517:SF2">
    <property type="entry name" value="MULTIDRUG RESISTANCE PROTEIN MDTH"/>
    <property type="match status" value="1"/>
</dbReference>
<dbReference type="GO" id="GO:0005886">
    <property type="term" value="C:plasma membrane"/>
    <property type="evidence" value="ECO:0007669"/>
    <property type="project" value="UniProtKB-SubCell"/>
</dbReference>
<evidence type="ECO:0000256" key="4">
    <source>
        <dbReference type="ARBA" id="ARBA00022692"/>
    </source>
</evidence>
<keyword evidence="6 7" id="KW-0472">Membrane</keyword>
<evidence type="ECO:0000256" key="6">
    <source>
        <dbReference type="ARBA" id="ARBA00023136"/>
    </source>
</evidence>
<dbReference type="EMBL" id="JADKIO010000005">
    <property type="protein sequence ID" value="MBK9795781.1"/>
    <property type="molecule type" value="Genomic_DNA"/>
</dbReference>
<feature type="transmembrane region" description="Helical" evidence="7">
    <location>
        <begin position="232"/>
        <end position="253"/>
    </location>
</feature>
<evidence type="ECO:0000256" key="3">
    <source>
        <dbReference type="ARBA" id="ARBA00022475"/>
    </source>
</evidence>